<evidence type="ECO:0000313" key="2">
    <source>
        <dbReference type="Proteomes" id="UP000041254"/>
    </source>
</evidence>
<dbReference type="EMBL" id="CDMY01000646">
    <property type="protein sequence ID" value="CEM28191.1"/>
    <property type="molecule type" value="Genomic_DNA"/>
</dbReference>
<evidence type="ECO:0000313" key="1">
    <source>
        <dbReference type="EMBL" id="CEM28191.1"/>
    </source>
</evidence>
<dbReference type="OrthoDB" id="2143914at2759"/>
<proteinExistence type="predicted"/>
<name>A0A0G4GF90_VITBC</name>
<dbReference type="PhylomeDB" id="A0A0G4GF90"/>
<protein>
    <submittedName>
        <fullName evidence="1">Uncharacterized protein</fullName>
    </submittedName>
</protein>
<organism evidence="1 2">
    <name type="scientific">Vitrella brassicaformis (strain CCMP3155)</name>
    <dbReference type="NCBI Taxonomy" id="1169540"/>
    <lineage>
        <taxon>Eukaryota</taxon>
        <taxon>Sar</taxon>
        <taxon>Alveolata</taxon>
        <taxon>Colpodellida</taxon>
        <taxon>Vitrellaceae</taxon>
        <taxon>Vitrella</taxon>
    </lineage>
</organism>
<sequence length="257" mass="30100">MLSAMFGVRRAAHCEGKNGNGNHGSDEAQKTATILHPAAFPELMKGVPMTPKQDEEYGYHKYKWGYEPVPTARTMGGRTIREKFDNNQGKAKAVPWPHDMRPHAENVKPESDRFNLQYYDVLSDFVPLGGFSDKPKFSSQWEKDLAYNTNLYAPEMYQETKGEDDIRTSITNYADKIHADGPNDACKYLLMEEFRCREAHQAHMQPDVAVTRCMKWKEEWKQCMWDQEKLTRGYMYIQRRQDPFRRKYFFGVEHQYS</sequence>
<dbReference type="OMA" id="PNDACKY"/>
<dbReference type="VEuPathDB" id="CryptoDB:Vbra_17670"/>
<dbReference type="InParanoid" id="A0A0G4GF90"/>
<dbReference type="STRING" id="1169540.A0A0G4GF90"/>
<reference evidence="1 2" key="1">
    <citation type="submission" date="2014-11" db="EMBL/GenBank/DDBJ databases">
        <authorList>
            <person name="Zhu J."/>
            <person name="Qi W."/>
            <person name="Song R."/>
        </authorList>
    </citation>
    <scope>NUCLEOTIDE SEQUENCE [LARGE SCALE GENOMIC DNA]</scope>
</reference>
<keyword evidence="2" id="KW-1185">Reference proteome</keyword>
<accession>A0A0G4GF90</accession>
<dbReference type="FunCoup" id="A0A0G4GF90">
    <property type="interactions" value="12"/>
</dbReference>
<dbReference type="AlphaFoldDB" id="A0A0G4GF90"/>
<dbReference type="Proteomes" id="UP000041254">
    <property type="component" value="Unassembled WGS sequence"/>
</dbReference>
<gene>
    <name evidence="1" type="ORF">Vbra_17670</name>
</gene>